<comment type="catalytic activity">
    <reaction evidence="1">
        <text>a 2,3-saturated acyl-CoA + O2 = a (2E)-enoyl-CoA + H2O2</text>
        <dbReference type="Rhea" id="RHEA:38959"/>
        <dbReference type="ChEBI" id="CHEBI:15379"/>
        <dbReference type="ChEBI" id="CHEBI:16240"/>
        <dbReference type="ChEBI" id="CHEBI:58856"/>
        <dbReference type="ChEBI" id="CHEBI:65111"/>
        <dbReference type="EC" id="1.3.3.6"/>
    </reaction>
</comment>
<comment type="cofactor">
    <cofactor evidence="2">
        <name>FAD</name>
        <dbReference type="ChEBI" id="CHEBI:57692"/>
    </cofactor>
</comment>
<dbReference type="GO" id="GO:0055088">
    <property type="term" value="P:lipid homeostasis"/>
    <property type="evidence" value="ECO:0007669"/>
    <property type="project" value="TreeGrafter"/>
</dbReference>
<evidence type="ECO:0000259" key="15">
    <source>
        <dbReference type="Pfam" id="PF01756"/>
    </source>
</evidence>
<dbReference type="FunFam" id="1.20.140.10:FF:000007">
    <property type="entry name" value="Acyl-coenzyme A oxidase"/>
    <property type="match status" value="1"/>
</dbReference>
<feature type="binding site" evidence="14">
    <location>
        <position position="207"/>
    </location>
    <ligand>
        <name>FAD</name>
        <dbReference type="ChEBI" id="CHEBI:57692"/>
    </ligand>
</feature>
<dbReference type="InterPro" id="IPR046373">
    <property type="entry name" value="Acyl-CoA_Oxase/DH_mid-dom_sf"/>
</dbReference>
<keyword evidence="10" id="KW-0443">Lipid metabolism</keyword>
<evidence type="ECO:0000256" key="4">
    <source>
        <dbReference type="ARBA" id="ARBA00004846"/>
    </source>
</evidence>
<feature type="domain" description="Acyl-CoA oxidase C-alpha1" evidence="17">
    <location>
        <begin position="305"/>
        <end position="467"/>
    </location>
</feature>
<comment type="subcellular location">
    <subcellularLocation>
        <location evidence="3">Peroxisome</location>
    </subcellularLocation>
</comment>
<dbReference type="InterPro" id="IPR029320">
    <property type="entry name" value="Acyl-CoA_ox_N"/>
</dbReference>
<dbReference type="Gene3D" id="1.10.540.10">
    <property type="entry name" value="Acyl-CoA dehydrogenase/oxidase, N-terminal domain"/>
    <property type="match status" value="1"/>
</dbReference>
<dbReference type="GO" id="GO:0033540">
    <property type="term" value="P:fatty acid beta-oxidation using acyl-CoA oxidase"/>
    <property type="evidence" value="ECO:0007669"/>
    <property type="project" value="TreeGrafter"/>
</dbReference>
<accession>A0A8T9CEB9</accession>
<name>A0A8T9CEB9_9HELO</name>
<dbReference type="GO" id="GO:0071949">
    <property type="term" value="F:FAD binding"/>
    <property type="evidence" value="ECO:0007669"/>
    <property type="project" value="InterPro"/>
</dbReference>
<dbReference type="Pfam" id="PF01756">
    <property type="entry name" value="ACOX"/>
    <property type="match status" value="1"/>
</dbReference>
<protein>
    <recommendedName>
        <fullName evidence="12">Acyl-coenzyme A oxidase</fullName>
    </recommendedName>
</protein>
<proteinExistence type="inferred from homology"/>
<dbReference type="PIRSF" id="PIRSF000168">
    <property type="entry name" value="Acyl-CoA_oxidase"/>
    <property type="match status" value="1"/>
</dbReference>
<gene>
    <name evidence="18" type="primary">ACX1_1</name>
    <name evidence="18" type="ORF">LSUE1_G001796</name>
</gene>
<dbReference type="Proteomes" id="UP000469558">
    <property type="component" value="Unassembled WGS sequence"/>
</dbReference>
<feature type="domain" description="Acyl-coenzyme A oxidase N-terminal" evidence="16">
    <location>
        <begin position="39"/>
        <end position="162"/>
    </location>
</feature>
<keyword evidence="7 12" id="KW-0274">FAD</keyword>
<organism evidence="18 19">
    <name type="scientific">Lachnellula suecica</name>
    <dbReference type="NCBI Taxonomy" id="602035"/>
    <lineage>
        <taxon>Eukaryota</taxon>
        <taxon>Fungi</taxon>
        <taxon>Dikarya</taxon>
        <taxon>Ascomycota</taxon>
        <taxon>Pezizomycotina</taxon>
        <taxon>Leotiomycetes</taxon>
        <taxon>Helotiales</taxon>
        <taxon>Lachnaceae</taxon>
        <taxon>Lachnellula</taxon>
    </lineage>
</organism>
<dbReference type="InterPro" id="IPR002655">
    <property type="entry name" value="Acyl-CoA_oxidase_C"/>
</dbReference>
<keyword evidence="9" id="KW-0560">Oxidoreductase</keyword>
<sequence>MAHIPYHDTSGSLPVREIIMPALTQVQLMERSRNQATFDSNKLTEVIFGGQVYSKDAVDRQKEAFARVEKALNTDLSKLPARYGNMNREQMMDEGMRTGSIAVNDGLDHKHSFFDQSNLQWSLANSNPFSLTGLLFTPLLRLQCSAEQLAYWLPLAESGRIIGSFAQTELGHGTFVGGLQTTATFDKETGEFVIHTPSISATKYWPGALGFAATHAIVVARMIIAGTDHGVHSFVMQIRSLEDFKPLPGIELGDIGLKMSYNDTDNGYAVFKHVRIPRKHLLMRYTTVTRDGSYSSDPLSEKLLYGGLLNGRTVIIRNCAFQLAQALTIATRYSVVRQQGEKKDHGLHQPEIMSYKLQHHRLLTLVSMAYANIFASKTISASYQQMLEQQASGRNDSLPYMHMIIAGLKAWSTQTASDGAEDARKMCGGHGYLMMSGLPEIVASCTATCTFEGENVVMWKQVSRYLMKGMAAPSLPHDMVYMASYSGPVVFPYQGDDFLRPEVLVEIFEHRSARLTHEAYEALCNEQGSRASAENTHAVALHIAARACIDLFVLQSFISSIAVTLPSTLHAVLTRLLLLYALTTISSPLSLSSATFALSSPQIASMRAQTNTVLEELLPDAIALTDAWNFTDASLSSALGCRDGDVYRRIMEWTRQLPINVHAAENGGVLKGPWEASVKPFLREGVVRSRGMSRL</sequence>
<dbReference type="PANTHER" id="PTHR10909:SF250">
    <property type="entry name" value="PEROXISOMAL ACYL-COENZYME A OXIDASE 1"/>
    <property type="match status" value="1"/>
</dbReference>
<dbReference type="FunFam" id="1.20.140.10:FF:000015">
    <property type="entry name" value="Acyl-coenzyme A oxidase"/>
    <property type="match status" value="1"/>
</dbReference>
<dbReference type="Pfam" id="PF14749">
    <property type="entry name" value="Acyl-CoA_ox_N"/>
    <property type="match status" value="1"/>
</dbReference>
<evidence type="ECO:0000259" key="16">
    <source>
        <dbReference type="Pfam" id="PF14749"/>
    </source>
</evidence>
<evidence type="ECO:0000256" key="12">
    <source>
        <dbReference type="PIRNR" id="PIRNR000168"/>
    </source>
</evidence>
<evidence type="ECO:0000256" key="8">
    <source>
        <dbReference type="ARBA" id="ARBA00022832"/>
    </source>
</evidence>
<dbReference type="GO" id="GO:0005504">
    <property type="term" value="F:fatty acid binding"/>
    <property type="evidence" value="ECO:0007669"/>
    <property type="project" value="TreeGrafter"/>
</dbReference>
<evidence type="ECO:0000259" key="17">
    <source>
        <dbReference type="Pfam" id="PF22924"/>
    </source>
</evidence>
<dbReference type="Pfam" id="PF22924">
    <property type="entry name" value="ACOX_C_alpha1"/>
    <property type="match status" value="1"/>
</dbReference>
<feature type="domain" description="Acyl-CoA oxidase C-terminal" evidence="15">
    <location>
        <begin position="501"/>
        <end position="662"/>
    </location>
</feature>
<evidence type="ECO:0000256" key="11">
    <source>
        <dbReference type="ARBA" id="ARBA00023140"/>
    </source>
</evidence>
<dbReference type="InterPro" id="IPR036250">
    <property type="entry name" value="AcylCo_DH-like_C"/>
</dbReference>
<keyword evidence="6 12" id="KW-0285">Flavoprotein</keyword>
<feature type="active site" description="Proton acceptor" evidence="13">
    <location>
        <position position="452"/>
    </location>
</feature>
<dbReference type="FunFam" id="2.40.110.10:FF:000003">
    <property type="entry name" value="Acyl-coenzyme A oxidase"/>
    <property type="match status" value="1"/>
</dbReference>
<evidence type="ECO:0000256" key="6">
    <source>
        <dbReference type="ARBA" id="ARBA00022630"/>
    </source>
</evidence>
<dbReference type="PANTHER" id="PTHR10909">
    <property type="entry name" value="ELECTRON TRANSPORT OXIDOREDUCTASE"/>
    <property type="match status" value="1"/>
</dbReference>
<dbReference type="Gene3D" id="1.20.140.10">
    <property type="entry name" value="Butyryl-CoA Dehydrogenase, subunit A, domain 3"/>
    <property type="match status" value="2"/>
</dbReference>
<comment type="pathway">
    <text evidence="4">Lipid metabolism; peroxisomal fatty acid beta-oxidation.</text>
</comment>
<dbReference type="GO" id="GO:0005777">
    <property type="term" value="C:peroxisome"/>
    <property type="evidence" value="ECO:0007669"/>
    <property type="project" value="UniProtKB-SubCell"/>
</dbReference>
<dbReference type="InterPro" id="IPR009100">
    <property type="entry name" value="AcylCoA_DH/oxidase_NM_dom_sf"/>
</dbReference>
<feature type="binding site" evidence="14">
    <location>
        <position position="168"/>
    </location>
    <ligand>
        <name>FAD</name>
        <dbReference type="ChEBI" id="CHEBI:57692"/>
    </ligand>
</feature>
<dbReference type="SUPFAM" id="SSF47203">
    <property type="entry name" value="Acyl-CoA dehydrogenase C-terminal domain-like"/>
    <property type="match status" value="2"/>
</dbReference>
<keyword evidence="19" id="KW-1185">Reference proteome</keyword>
<dbReference type="Gene3D" id="2.40.110.10">
    <property type="entry name" value="Butyryl-CoA Dehydrogenase, subunit A, domain 2"/>
    <property type="match status" value="1"/>
</dbReference>
<dbReference type="EMBL" id="QGMK01000143">
    <property type="protein sequence ID" value="TVY83871.1"/>
    <property type="molecule type" value="Genomic_DNA"/>
</dbReference>
<evidence type="ECO:0000256" key="3">
    <source>
        <dbReference type="ARBA" id="ARBA00004275"/>
    </source>
</evidence>
<dbReference type="OrthoDB" id="538336at2759"/>
<comment type="caution">
    <text evidence="18">The sequence shown here is derived from an EMBL/GenBank/DDBJ whole genome shotgun (WGS) entry which is preliminary data.</text>
</comment>
<comment type="similarity">
    <text evidence="5 12">Belongs to the acyl-CoA oxidase family.</text>
</comment>
<evidence type="ECO:0000256" key="14">
    <source>
        <dbReference type="PIRSR" id="PIRSR000168-2"/>
    </source>
</evidence>
<dbReference type="GO" id="GO:0003997">
    <property type="term" value="F:acyl-CoA oxidase activity"/>
    <property type="evidence" value="ECO:0007669"/>
    <property type="project" value="UniProtKB-EC"/>
</dbReference>
<evidence type="ECO:0000256" key="7">
    <source>
        <dbReference type="ARBA" id="ARBA00022827"/>
    </source>
</evidence>
<dbReference type="SUPFAM" id="SSF56645">
    <property type="entry name" value="Acyl-CoA dehydrogenase NM domain-like"/>
    <property type="match status" value="1"/>
</dbReference>
<dbReference type="InterPro" id="IPR012258">
    <property type="entry name" value="Acyl-CoA_oxidase"/>
</dbReference>
<dbReference type="InterPro" id="IPR037069">
    <property type="entry name" value="AcylCoA_DH/ox_N_sf"/>
</dbReference>
<reference evidence="18 19" key="1">
    <citation type="submission" date="2018-05" db="EMBL/GenBank/DDBJ databases">
        <title>Genome sequencing and assembly of the regulated plant pathogen Lachnellula willkommii and related sister species for the development of diagnostic species identification markers.</title>
        <authorList>
            <person name="Giroux E."/>
            <person name="Bilodeau G."/>
        </authorList>
    </citation>
    <scope>NUCLEOTIDE SEQUENCE [LARGE SCALE GENOMIC DNA]</scope>
    <source>
        <strain evidence="18 19">CBS 268.59</strain>
    </source>
</reference>
<evidence type="ECO:0000256" key="1">
    <source>
        <dbReference type="ARBA" id="ARBA00001201"/>
    </source>
</evidence>
<evidence type="ECO:0000256" key="13">
    <source>
        <dbReference type="PIRSR" id="PIRSR000168-1"/>
    </source>
</evidence>
<dbReference type="InterPro" id="IPR055060">
    <property type="entry name" value="ACOX_C_alpha1"/>
</dbReference>
<dbReference type="AlphaFoldDB" id="A0A8T9CEB9"/>
<keyword evidence="11" id="KW-0576">Peroxisome</keyword>
<evidence type="ECO:0000313" key="19">
    <source>
        <dbReference type="Proteomes" id="UP000469558"/>
    </source>
</evidence>
<evidence type="ECO:0000256" key="2">
    <source>
        <dbReference type="ARBA" id="ARBA00001974"/>
    </source>
</evidence>
<evidence type="ECO:0000256" key="10">
    <source>
        <dbReference type="ARBA" id="ARBA00023098"/>
    </source>
</evidence>
<evidence type="ECO:0000256" key="9">
    <source>
        <dbReference type="ARBA" id="ARBA00023002"/>
    </source>
</evidence>
<evidence type="ECO:0000256" key="5">
    <source>
        <dbReference type="ARBA" id="ARBA00006288"/>
    </source>
</evidence>
<evidence type="ECO:0000313" key="18">
    <source>
        <dbReference type="EMBL" id="TVY83871.1"/>
    </source>
</evidence>
<keyword evidence="8" id="KW-0276">Fatty acid metabolism</keyword>